<dbReference type="EMBL" id="JPRP01000001">
    <property type="protein sequence ID" value="KFF00732.1"/>
    <property type="molecule type" value="Genomic_DNA"/>
</dbReference>
<dbReference type="STRING" id="236814.IX39_08935"/>
<feature type="domain" description="Mrr-like" evidence="1">
    <location>
        <begin position="32"/>
        <end position="149"/>
    </location>
</feature>
<comment type="caution">
    <text evidence="2">The sequence shown here is derived from an EMBL/GenBank/DDBJ whole genome shotgun (WGS) entry which is preliminary data.</text>
</comment>
<evidence type="ECO:0000313" key="3">
    <source>
        <dbReference type="Proteomes" id="UP000028713"/>
    </source>
</evidence>
<dbReference type="OrthoDB" id="980615at2"/>
<dbReference type="AlphaFoldDB" id="A0A085Z8G8"/>
<organism evidence="2 3">
    <name type="scientific">Chryseobacterium formosense</name>
    <dbReference type="NCBI Taxonomy" id="236814"/>
    <lineage>
        <taxon>Bacteria</taxon>
        <taxon>Pseudomonadati</taxon>
        <taxon>Bacteroidota</taxon>
        <taxon>Flavobacteriia</taxon>
        <taxon>Flavobacteriales</taxon>
        <taxon>Weeksellaceae</taxon>
        <taxon>Chryseobacterium group</taxon>
        <taxon>Chryseobacterium</taxon>
    </lineage>
</organism>
<sequence>MIKHRIYPPLNWFDFEQLCLKLWGQIWTIPNEIDLNSTNSQGQDGVDIYGIPKGEKRYFGIQCKNYKDEKKSGARNRITKKIVDTEIQNAEKFNPTLQHFIIATSLEKDKNIEEYVRTINQERLANNKFTVQICFWDYITQMMYDYKEIYNWYYNQQNLNHNKKVSVFFKNSDDPLRVKHFPTYIKLKKVFRLETQKDIYKEKQRNKEALLSLSKNDDFLPIPFYERILDWLFRKKNSDKILSKELFINGINIRSEEYRRSLYPKEVSDLKFTLNSIFDNQFPLSIKIIIDNIGDSVIEDYKLRLYFDGDFEKIDTKTPRISEIFAKTVKHDVFVNGDTCLIQPEKNFLVQKDFFVSEAIILIPKLAANTEIKIKWELISRDYNDKGELYINIEPNFELKTKEYLVLDINDCKEVDEYHYQTYESLPTQPNW</sequence>
<dbReference type="RefSeq" id="WP_034675322.1">
    <property type="nucleotide sequence ID" value="NZ_FPAP01000001.1"/>
</dbReference>
<name>A0A085Z8G8_9FLAO</name>
<dbReference type="Pfam" id="PF13156">
    <property type="entry name" value="Mrr_cat_2"/>
    <property type="match status" value="1"/>
</dbReference>
<evidence type="ECO:0000259" key="1">
    <source>
        <dbReference type="Pfam" id="PF13156"/>
    </source>
</evidence>
<dbReference type="InterPro" id="IPR039442">
    <property type="entry name" value="Mrr-like_dom"/>
</dbReference>
<gene>
    <name evidence="2" type="ORF">IX39_08935</name>
</gene>
<evidence type="ECO:0000313" key="2">
    <source>
        <dbReference type="EMBL" id="KFF00732.1"/>
    </source>
</evidence>
<dbReference type="eggNOG" id="COG0457">
    <property type="taxonomic scope" value="Bacteria"/>
</dbReference>
<accession>A0A085Z8G8</accession>
<keyword evidence="3" id="KW-1185">Reference proteome</keyword>
<proteinExistence type="predicted"/>
<protein>
    <recommendedName>
        <fullName evidence="1">Mrr-like domain-containing protein</fullName>
    </recommendedName>
</protein>
<dbReference type="Proteomes" id="UP000028713">
    <property type="component" value="Unassembled WGS sequence"/>
</dbReference>
<reference evidence="2 3" key="1">
    <citation type="submission" date="2014-07" db="EMBL/GenBank/DDBJ databases">
        <title>Genome of Chryseobacterium formosense LMG 24722.</title>
        <authorList>
            <person name="Pipes S.E."/>
            <person name="Stropko S.J."/>
            <person name="Newman J.D."/>
        </authorList>
    </citation>
    <scope>NUCLEOTIDE SEQUENCE [LARGE SCALE GENOMIC DNA]</scope>
    <source>
        <strain evidence="2 3">LMG 24722</strain>
    </source>
</reference>